<dbReference type="Gene3D" id="1.20.1250.20">
    <property type="entry name" value="MFS general substrate transporter like domains"/>
    <property type="match status" value="2"/>
</dbReference>
<evidence type="ECO:0000256" key="2">
    <source>
        <dbReference type="ARBA" id="ARBA00022448"/>
    </source>
</evidence>
<feature type="transmembrane region" description="Helical" evidence="6">
    <location>
        <begin position="56"/>
        <end position="78"/>
    </location>
</feature>
<keyword evidence="2" id="KW-0813">Transport</keyword>
<organism evidence="8 9">
    <name type="scientific">Nitrosomonas supralitoralis</name>
    <dbReference type="NCBI Taxonomy" id="2116706"/>
    <lineage>
        <taxon>Bacteria</taxon>
        <taxon>Pseudomonadati</taxon>
        <taxon>Pseudomonadota</taxon>
        <taxon>Betaproteobacteria</taxon>
        <taxon>Nitrosomonadales</taxon>
        <taxon>Nitrosomonadaceae</taxon>
        <taxon>Nitrosomonas</taxon>
    </lineage>
</organism>
<gene>
    <name evidence="8" type="ORF">C7H79_11930</name>
</gene>
<feature type="transmembrane region" description="Helical" evidence="6">
    <location>
        <begin position="335"/>
        <end position="357"/>
    </location>
</feature>
<feature type="transmembrane region" description="Helical" evidence="6">
    <location>
        <begin position="21"/>
        <end position="44"/>
    </location>
</feature>
<feature type="transmembrane region" description="Helical" evidence="6">
    <location>
        <begin position="311"/>
        <end position="329"/>
    </location>
</feature>
<dbReference type="OrthoDB" id="9768783at2"/>
<feature type="transmembrane region" description="Helical" evidence="6">
    <location>
        <begin position="115"/>
        <end position="138"/>
    </location>
</feature>
<dbReference type="PANTHER" id="PTHR23519:SF1">
    <property type="entry name" value="AUTOPHAGY-RELATED PROTEIN 22"/>
    <property type="match status" value="1"/>
</dbReference>
<keyword evidence="4 6" id="KW-1133">Transmembrane helix</keyword>
<dbReference type="GO" id="GO:0022857">
    <property type="term" value="F:transmembrane transporter activity"/>
    <property type="evidence" value="ECO:0007669"/>
    <property type="project" value="InterPro"/>
</dbReference>
<evidence type="ECO:0000256" key="1">
    <source>
        <dbReference type="ARBA" id="ARBA00004127"/>
    </source>
</evidence>
<feature type="transmembrane region" description="Helical" evidence="6">
    <location>
        <begin position="245"/>
        <end position="269"/>
    </location>
</feature>
<accession>A0A2P7NTF6</accession>
<dbReference type="InterPro" id="IPR020846">
    <property type="entry name" value="MFS_dom"/>
</dbReference>
<feature type="transmembrane region" description="Helical" evidence="6">
    <location>
        <begin position="186"/>
        <end position="209"/>
    </location>
</feature>
<dbReference type="SUPFAM" id="SSF103473">
    <property type="entry name" value="MFS general substrate transporter"/>
    <property type="match status" value="1"/>
</dbReference>
<keyword evidence="3 6" id="KW-0812">Transmembrane</keyword>
<evidence type="ECO:0000256" key="3">
    <source>
        <dbReference type="ARBA" id="ARBA00022692"/>
    </source>
</evidence>
<dbReference type="InterPro" id="IPR036259">
    <property type="entry name" value="MFS_trans_sf"/>
</dbReference>
<dbReference type="GO" id="GO:0012505">
    <property type="term" value="C:endomembrane system"/>
    <property type="evidence" value="ECO:0007669"/>
    <property type="project" value="UniProtKB-SubCell"/>
</dbReference>
<dbReference type="PANTHER" id="PTHR23519">
    <property type="entry name" value="AUTOPHAGY-RELATED PROTEIN 22"/>
    <property type="match status" value="1"/>
</dbReference>
<dbReference type="Pfam" id="PF11700">
    <property type="entry name" value="ATG22"/>
    <property type="match status" value="1"/>
</dbReference>
<feature type="transmembrane region" description="Helical" evidence="6">
    <location>
        <begin position="90"/>
        <end position="109"/>
    </location>
</feature>
<evidence type="ECO:0000256" key="5">
    <source>
        <dbReference type="ARBA" id="ARBA00023136"/>
    </source>
</evidence>
<evidence type="ECO:0000259" key="7">
    <source>
        <dbReference type="PROSITE" id="PS50850"/>
    </source>
</evidence>
<name>A0A2P7NTF6_9PROT</name>
<sequence length="442" mass="47856">MALNPNNFDPATRRELFAWCMYDFANSGYTTVILTAIFNAYFVGVIAAERGSGDATLLWSITMAAANMLVLLSAPVVGAIADYSGAKKRFLTVTTIGCVVFTALLYFAGPGDVTLAVVLVILATFMFASGENLIAAFLPEISTPQTMGRLSGYGWALGYFGGLLSLALCLAYVTYAEKQGLEAAEYVPVTNLIVALLFGIAALPTLFWLRERVDVSESFDSTHLIRAGFRRLGDTLRHARLHTDLFRFLLSLTVYYAGIYIVIVLAAVYAQEVMGFKTQDTIILIMVVNVTAAIGAFLFGHLQDRIGSSRCIAITLLIWIAAIVCAYFATDEWLFWVAANLIGTALGGAQSAGRALVGQFTPAGRQGEFFGLWGLATKLSAIIGPLTYGGMVYIFEGDHRIALLSTLVFFIVGLMLLATVNESRGRKLAYLQIDKASGIYSR</sequence>
<evidence type="ECO:0000313" key="9">
    <source>
        <dbReference type="Proteomes" id="UP000241912"/>
    </source>
</evidence>
<comment type="caution">
    <text evidence="8">The sequence shown here is derived from an EMBL/GenBank/DDBJ whole genome shotgun (WGS) entry which is preliminary data.</text>
</comment>
<feature type="transmembrane region" description="Helical" evidence="6">
    <location>
        <begin position="281"/>
        <end position="299"/>
    </location>
</feature>
<dbReference type="InterPro" id="IPR050495">
    <property type="entry name" value="ATG22/LtaA_families"/>
</dbReference>
<keyword evidence="5 6" id="KW-0472">Membrane</keyword>
<reference evidence="8 9" key="1">
    <citation type="submission" date="2018-03" db="EMBL/GenBank/DDBJ databases">
        <title>Draft genome of Nitrosomonas supralitoralis APG5.</title>
        <authorList>
            <person name="Urakawa H."/>
            <person name="Lopez J.V."/>
        </authorList>
    </citation>
    <scope>NUCLEOTIDE SEQUENCE [LARGE SCALE GENOMIC DNA]</scope>
    <source>
        <strain evidence="8 9">APG5</strain>
    </source>
</reference>
<dbReference type="Proteomes" id="UP000241912">
    <property type="component" value="Unassembled WGS sequence"/>
</dbReference>
<feature type="transmembrane region" description="Helical" evidence="6">
    <location>
        <begin position="150"/>
        <end position="174"/>
    </location>
</feature>
<evidence type="ECO:0000256" key="6">
    <source>
        <dbReference type="SAM" id="Phobius"/>
    </source>
</evidence>
<dbReference type="EMBL" id="PXXU01000038">
    <property type="protein sequence ID" value="PSJ16725.1"/>
    <property type="molecule type" value="Genomic_DNA"/>
</dbReference>
<protein>
    <submittedName>
        <fullName evidence="8">MFS transporter</fullName>
    </submittedName>
</protein>
<feature type="transmembrane region" description="Helical" evidence="6">
    <location>
        <begin position="369"/>
        <end position="395"/>
    </location>
</feature>
<dbReference type="PROSITE" id="PS50850">
    <property type="entry name" value="MFS"/>
    <property type="match status" value="1"/>
</dbReference>
<proteinExistence type="predicted"/>
<dbReference type="AlphaFoldDB" id="A0A2P7NTF6"/>
<comment type="subcellular location">
    <subcellularLocation>
        <location evidence="1">Endomembrane system</location>
        <topology evidence="1">Multi-pass membrane protein</topology>
    </subcellularLocation>
</comment>
<evidence type="ECO:0000256" key="4">
    <source>
        <dbReference type="ARBA" id="ARBA00022989"/>
    </source>
</evidence>
<feature type="transmembrane region" description="Helical" evidence="6">
    <location>
        <begin position="401"/>
        <end position="420"/>
    </location>
</feature>
<feature type="domain" description="Major facilitator superfamily (MFS) profile" evidence="7">
    <location>
        <begin position="244"/>
        <end position="442"/>
    </location>
</feature>
<dbReference type="RefSeq" id="WP_106707487.1">
    <property type="nucleotide sequence ID" value="NZ_PXXU01000038.1"/>
</dbReference>
<evidence type="ECO:0000313" key="8">
    <source>
        <dbReference type="EMBL" id="PSJ16725.1"/>
    </source>
</evidence>
<dbReference type="InterPro" id="IPR024671">
    <property type="entry name" value="Atg22-like"/>
</dbReference>
<keyword evidence="9" id="KW-1185">Reference proteome</keyword>